<keyword evidence="3" id="KW-1185">Reference proteome</keyword>
<gene>
    <name evidence="2" type="ORF">NKI27_14640</name>
</gene>
<evidence type="ECO:0000256" key="1">
    <source>
        <dbReference type="SAM" id="MobiDB-lite"/>
    </source>
</evidence>
<dbReference type="Proteomes" id="UP001163739">
    <property type="component" value="Chromosome"/>
</dbReference>
<dbReference type="EMBL" id="CP100390">
    <property type="protein sequence ID" value="UZE95291.1"/>
    <property type="molecule type" value="Genomic_DNA"/>
</dbReference>
<name>A0ABY6MZL7_9ALTE</name>
<feature type="compositionally biased region" description="Polar residues" evidence="1">
    <location>
        <begin position="115"/>
        <end position="141"/>
    </location>
</feature>
<reference evidence="2" key="1">
    <citation type="submission" date="2022-06" db="EMBL/GenBank/DDBJ databases">
        <title>Alkalimarinus sp. nov., isolated from gut of a Alitta virens.</title>
        <authorList>
            <person name="Yang A.I."/>
            <person name="Shin N.-R."/>
        </authorList>
    </citation>
    <scope>NUCLEOTIDE SEQUENCE</scope>
    <source>
        <strain evidence="2">A2M4</strain>
    </source>
</reference>
<evidence type="ECO:0000313" key="3">
    <source>
        <dbReference type="Proteomes" id="UP001163739"/>
    </source>
</evidence>
<feature type="region of interest" description="Disordered" evidence="1">
    <location>
        <begin position="48"/>
        <end position="143"/>
    </location>
</feature>
<proteinExistence type="predicted"/>
<evidence type="ECO:0000313" key="2">
    <source>
        <dbReference type="EMBL" id="UZE95291.1"/>
    </source>
</evidence>
<feature type="compositionally biased region" description="Polar residues" evidence="1">
    <location>
        <begin position="92"/>
        <end position="102"/>
    </location>
</feature>
<sequence>MPNLVKTQAKQNLTDQHLYSHAIGKGLGASMFCLAVLAGCASNPEQAQPIEQVESTEKSTTEVVAPPNNPPSTEPVTTEANIDSDTDIIETPDSSDVSTEYTATEAVSGDESSVRSDTTQDSAPDTATTPNVNTLTPTASEAISEPISDANAALTEASDAIATTEVAAVSALNNQASMTESTSPQQISRSSKNLGNSYGIWTLKDAGNGFCKLKTPTLQIGNKEYSSQIWMDIEEQQVVVNAYMSLDITHPKTGIQIDNQALVPFTQKANSTRAIISRDLTSQLASGNVLHVLINGQEIGKKVLKRNVKLTNMNAAITALKSCKQ</sequence>
<protein>
    <submittedName>
        <fullName evidence="2">Uncharacterized protein</fullName>
    </submittedName>
</protein>
<dbReference type="RefSeq" id="WP_265046781.1">
    <property type="nucleotide sequence ID" value="NZ_CP100390.1"/>
</dbReference>
<accession>A0ABY6MZL7</accession>
<organism evidence="2 3">
    <name type="scientific">Alkalimarinus alittae</name>
    <dbReference type="NCBI Taxonomy" id="2961619"/>
    <lineage>
        <taxon>Bacteria</taxon>
        <taxon>Pseudomonadati</taxon>
        <taxon>Pseudomonadota</taxon>
        <taxon>Gammaproteobacteria</taxon>
        <taxon>Alteromonadales</taxon>
        <taxon>Alteromonadaceae</taxon>
        <taxon>Alkalimarinus</taxon>
    </lineage>
</organism>